<evidence type="ECO:0000259" key="6">
    <source>
        <dbReference type="Pfam" id="PF09084"/>
    </source>
</evidence>
<comment type="caution">
    <text evidence="7">The sequence shown here is derived from an EMBL/GenBank/DDBJ whole genome shotgun (WGS) entry which is preliminary data.</text>
</comment>
<evidence type="ECO:0000313" key="7">
    <source>
        <dbReference type="EMBL" id="MFB9073313.1"/>
    </source>
</evidence>
<evidence type="ECO:0000313" key="8">
    <source>
        <dbReference type="Proteomes" id="UP001589575"/>
    </source>
</evidence>
<feature type="signal peptide" evidence="5">
    <location>
        <begin position="1"/>
        <end position="34"/>
    </location>
</feature>
<name>A0ABV5G302_9MICC</name>
<dbReference type="InterPro" id="IPR015168">
    <property type="entry name" value="SsuA/THI5"/>
</dbReference>
<keyword evidence="8" id="KW-1185">Reference proteome</keyword>
<keyword evidence="3 5" id="KW-0732">Signal</keyword>
<dbReference type="EMBL" id="JBHMFI010000001">
    <property type="protein sequence ID" value="MFB9073313.1"/>
    <property type="molecule type" value="Genomic_DNA"/>
</dbReference>
<comment type="subcellular location">
    <subcellularLocation>
        <location evidence="1">Periplasm</location>
    </subcellularLocation>
</comment>
<accession>A0ABV5G302</accession>
<dbReference type="PANTHER" id="PTHR30024">
    <property type="entry name" value="ALIPHATIC SULFONATES-BINDING PROTEIN-RELATED"/>
    <property type="match status" value="1"/>
</dbReference>
<evidence type="ECO:0000256" key="5">
    <source>
        <dbReference type="SAM" id="SignalP"/>
    </source>
</evidence>
<reference evidence="7 8" key="1">
    <citation type="submission" date="2024-09" db="EMBL/GenBank/DDBJ databases">
        <authorList>
            <person name="Sun Q."/>
            <person name="Mori K."/>
        </authorList>
    </citation>
    <scope>NUCLEOTIDE SEQUENCE [LARGE SCALE GENOMIC DNA]</scope>
    <source>
        <strain evidence="7 8">CCM 7609</strain>
    </source>
</reference>
<evidence type="ECO:0000256" key="1">
    <source>
        <dbReference type="ARBA" id="ARBA00004418"/>
    </source>
</evidence>
<organism evidence="7 8">
    <name type="scientific">Citricoccus parietis</name>
    <dbReference type="NCBI Taxonomy" id="592307"/>
    <lineage>
        <taxon>Bacteria</taxon>
        <taxon>Bacillati</taxon>
        <taxon>Actinomycetota</taxon>
        <taxon>Actinomycetes</taxon>
        <taxon>Micrococcales</taxon>
        <taxon>Micrococcaceae</taxon>
        <taxon>Citricoccus</taxon>
    </lineage>
</organism>
<dbReference type="PANTHER" id="PTHR30024:SF47">
    <property type="entry name" value="TAURINE-BINDING PERIPLASMIC PROTEIN"/>
    <property type="match status" value="1"/>
</dbReference>
<dbReference type="SUPFAM" id="SSF53850">
    <property type="entry name" value="Periplasmic binding protein-like II"/>
    <property type="match status" value="1"/>
</dbReference>
<dbReference type="Gene3D" id="3.40.190.10">
    <property type="entry name" value="Periplasmic binding protein-like II"/>
    <property type="match status" value="2"/>
</dbReference>
<dbReference type="Pfam" id="PF09084">
    <property type="entry name" value="NMT1"/>
    <property type="match status" value="1"/>
</dbReference>
<protein>
    <submittedName>
        <fullName evidence="7">ABC transporter substrate-binding protein</fullName>
    </submittedName>
</protein>
<proteinExistence type="inferred from homology"/>
<comment type="similarity">
    <text evidence="2">Belongs to the bacterial solute-binding protein SsuA/TauA family.</text>
</comment>
<feature type="compositionally biased region" description="Low complexity" evidence="4">
    <location>
        <begin position="35"/>
        <end position="52"/>
    </location>
</feature>
<feature type="domain" description="SsuA/THI5-like" evidence="6">
    <location>
        <begin position="71"/>
        <end position="287"/>
    </location>
</feature>
<feature type="region of interest" description="Disordered" evidence="4">
    <location>
        <begin position="35"/>
        <end position="56"/>
    </location>
</feature>
<gene>
    <name evidence="7" type="ORF">ACFFX0_19775</name>
</gene>
<evidence type="ECO:0000256" key="3">
    <source>
        <dbReference type="ARBA" id="ARBA00022729"/>
    </source>
</evidence>
<sequence length="345" mass="36032">MPSRTLPSRSTIMMRKLRVAAVSAAALLALTACGSGSPTEGGTTTAPAEGSEPAASGELTPIEVGVIPIVDVAPIYLGVEEGIFEKHGLDVTLTLAQGGAAIVPAVQSGQMDFGFSNVTSLIIGRDAGLPLKVVATGPQTTGDGEDDFAHVMVPADSDATSLADLEGKRIAVNTLNNINDSVISEGMKQEGGDPESIEYVEMAFPDMVAQLEAGNVDAIGAVEPFVTLAEAAGAQRVYGQYAEPVPDLSIAAYFTTDQKIEQDPELVDAFTAAMKESQQFATDNPDLAKAVLPSYTSLEQDVIDELTMPRFPQEHDIASLEKIAELSLDSGLIDAIPATEDLIVQ</sequence>
<dbReference type="PROSITE" id="PS51257">
    <property type="entry name" value="PROKAR_LIPOPROTEIN"/>
    <property type="match status" value="1"/>
</dbReference>
<evidence type="ECO:0000256" key="2">
    <source>
        <dbReference type="ARBA" id="ARBA00010742"/>
    </source>
</evidence>
<dbReference type="Proteomes" id="UP001589575">
    <property type="component" value="Unassembled WGS sequence"/>
</dbReference>
<evidence type="ECO:0000256" key="4">
    <source>
        <dbReference type="SAM" id="MobiDB-lite"/>
    </source>
</evidence>
<feature type="chain" id="PRO_5045768926" evidence="5">
    <location>
        <begin position="35"/>
        <end position="345"/>
    </location>
</feature>